<proteinExistence type="predicted"/>
<dbReference type="Proteomes" id="UP001234202">
    <property type="component" value="Unassembled WGS sequence"/>
</dbReference>
<protein>
    <submittedName>
        <fullName evidence="1">Uncharacterized protein</fullName>
    </submittedName>
</protein>
<organism evidence="1 2">
    <name type="scientific">Naganishia onofrii</name>
    <dbReference type="NCBI Taxonomy" id="1851511"/>
    <lineage>
        <taxon>Eukaryota</taxon>
        <taxon>Fungi</taxon>
        <taxon>Dikarya</taxon>
        <taxon>Basidiomycota</taxon>
        <taxon>Agaricomycotina</taxon>
        <taxon>Tremellomycetes</taxon>
        <taxon>Filobasidiales</taxon>
        <taxon>Filobasidiaceae</taxon>
        <taxon>Naganishia</taxon>
    </lineage>
</organism>
<accession>A0ACC2XPT5</accession>
<keyword evidence="2" id="KW-1185">Reference proteome</keyword>
<evidence type="ECO:0000313" key="2">
    <source>
        <dbReference type="Proteomes" id="UP001234202"/>
    </source>
</evidence>
<gene>
    <name evidence="1" type="ORF">QFC24_002295</name>
</gene>
<sequence>MADFDELLATMKKHGLKLIMDLVVNHCSSEHEWFIESKSSKQNPKRDWFIWRKGKRDENGEPIPPNNWRSVFGAGPAWTYDEGTDEWYLRLFVSQQPDLNWENPEVREAVYDLMKFWLDKGVDGFRMDVINLISKEPGLPDAEIADPSSKYQPSFKYTANGPKMHDYLREMNAKVLSRYDVLTVGETPFTHDPKVLIQYIRKDELQMVFQFEMHDLDGGDAANPMKPSPFKLTQLKKIIGRWQQAMFEGNGWNSIYFGNHDQARLVSRFASDAPEYRTRSAKLLALNQLTLSGTPYVYQGEDIGMCNMPEDWDFEEYKDVATLQWIDGVREKRQDETGAAKPDLDDLLPYMRAKARDNARTPMQWDSTENAGFSTGGTPWMRIHDDYKHWNVEVQSKDPNSVNSFYKELFRLRNEHLVLVYGDFNYLDFDNEDVFAYVKEHEGEKVLVVLNYTGKDVTFTIPSSVETGNAKLLLGTLGKGAIESSKVALEPWEGMLFTL</sequence>
<dbReference type="EMBL" id="JASBWV010000006">
    <property type="protein sequence ID" value="KAJ9126023.1"/>
    <property type="molecule type" value="Genomic_DNA"/>
</dbReference>
<name>A0ACC2XPT5_9TREE</name>
<comment type="caution">
    <text evidence="1">The sequence shown here is derived from an EMBL/GenBank/DDBJ whole genome shotgun (WGS) entry which is preliminary data.</text>
</comment>
<evidence type="ECO:0000313" key="1">
    <source>
        <dbReference type="EMBL" id="KAJ9126023.1"/>
    </source>
</evidence>
<reference evidence="1" key="1">
    <citation type="submission" date="2023-04" db="EMBL/GenBank/DDBJ databases">
        <title>Draft Genome sequencing of Naganishia species isolated from polar environments using Oxford Nanopore Technology.</title>
        <authorList>
            <person name="Leo P."/>
            <person name="Venkateswaran K."/>
        </authorList>
    </citation>
    <scope>NUCLEOTIDE SEQUENCE</scope>
    <source>
        <strain evidence="1">DBVPG 5303</strain>
    </source>
</reference>